<evidence type="ECO:0000256" key="4">
    <source>
        <dbReference type="ARBA" id="ARBA00022801"/>
    </source>
</evidence>
<dbReference type="InterPro" id="IPR017850">
    <property type="entry name" value="Alkaline_phosphatase_core_sf"/>
</dbReference>
<dbReference type="PROSITE" id="PS00123">
    <property type="entry name" value="ALKALINE_PHOSPHATASE"/>
    <property type="match status" value="1"/>
</dbReference>
<keyword evidence="6 8" id="KW-0460">Magnesium</keyword>
<dbReference type="SMART" id="SM00098">
    <property type="entry name" value="alkPPc"/>
    <property type="match status" value="1"/>
</dbReference>
<keyword evidence="2" id="KW-0597">Phosphoprotein</keyword>
<evidence type="ECO:0000256" key="10">
    <source>
        <dbReference type="SAM" id="SignalP"/>
    </source>
</evidence>
<keyword evidence="5 8" id="KW-0862">Zinc</keyword>
<dbReference type="CDD" id="cd16012">
    <property type="entry name" value="ALP"/>
    <property type="match status" value="1"/>
</dbReference>
<gene>
    <name evidence="11" type="ORF">IC620_00035</name>
</gene>
<dbReference type="RefSeq" id="WP_191141272.1">
    <property type="nucleotide sequence ID" value="NZ_JACXAH010000001.1"/>
</dbReference>
<evidence type="ECO:0000313" key="11">
    <source>
        <dbReference type="EMBL" id="MBD1370748.1"/>
    </source>
</evidence>
<comment type="cofactor">
    <cofactor evidence="8">
        <name>Mg(2+)</name>
        <dbReference type="ChEBI" id="CHEBI:18420"/>
    </cofactor>
    <text evidence="8">Binds 1 Mg(2+) ion.</text>
</comment>
<keyword evidence="12" id="KW-1185">Reference proteome</keyword>
<dbReference type="GO" id="GO:0046872">
    <property type="term" value="F:metal ion binding"/>
    <property type="evidence" value="ECO:0007669"/>
    <property type="project" value="UniProtKB-KW"/>
</dbReference>
<feature type="binding site" evidence="8">
    <location>
        <position position="279"/>
    </location>
    <ligand>
        <name>Zn(2+)</name>
        <dbReference type="ChEBI" id="CHEBI:29105"/>
        <label>2</label>
    </ligand>
</feature>
<feature type="binding site" evidence="8">
    <location>
        <position position="153"/>
    </location>
    <ligand>
        <name>Mg(2+)</name>
        <dbReference type="ChEBI" id="CHEBI:18420"/>
    </ligand>
</feature>
<feature type="binding site" evidence="8">
    <location>
        <position position="321"/>
    </location>
    <ligand>
        <name>Zn(2+)</name>
        <dbReference type="ChEBI" id="CHEBI:29105"/>
        <label>2</label>
    </ligand>
</feature>
<feature type="active site" description="Phosphoserine intermediate" evidence="7">
    <location>
        <position position="100"/>
    </location>
</feature>
<evidence type="ECO:0000256" key="6">
    <source>
        <dbReference type="ARBA" id="ARBA00022842"/>
    </source>
</evidence>
<evidence type="ECO:0000313" key="12">
    <source>
        <dbReference type="Proteomes" id="UP000661691"/>
    </source>
</evidence>
<dbReference type="EMBL" id="JACXAH010000001">
    <property type="protein sequence ID" value="MBD1370748.1"/>
    <property type="molecule type" value="Genomic_DNA"/>
</dbReference>
<feature type="chain" id="PRO_5037931818" evidence="10">
    <location>
        <begin position="31"/>
        <end position="453"/>
    </location>
</feature>
<dbReference type="SUPFAM" id="SSF53649">
    <property type="entry name" value="Alkaline phosphatase-like"/>
    <property type="match status" value="1"/>
</dbReference>
<evidence type="ECO:0000256" key="1">
    <source>
        <dbReference type="ARBA" id="ARBA00005984"/>
    </source>
</evidence>
<evidence type="ECO:0000256" key="3">
    <source>
        <dbReference type="ARBA" id="ARBA00022723"/>
    </source>
</evidence>
<comment type="similarity">
    <text evidence="1 9">Belongs to the alkaline phosphatase family.</text>
</comment>
<evidence type="ECO:0000256" key="7">
    <source>
        <dbReference type="PIRSR" id="PIRSR601952-1"/>
    </source>
</evidence>
<dbReference type="Gene3D" id="1.10.60.40">
    <property type="match status" value="1"/>
</dbReference>
<protein>
    <submittedName>
        <fullName evidence="11">Alkaline phosphatase</fullName>
    </submittedName>
</protein>
<dbReference type="PANTHER" id="PTHR11596:SF5">
    <property type="entry name" value="ALKALINE PHOSPHATASE"/>
    <property type="match status" value="1"/>
</dbReference>
<dbReference type="Pfam" id="PF00245">
    <property type="entry name" value="Alk_phosphatase"/>
    <property type="match status" value="1"/>
</dbReference>
<dbReference type="PRINTS" id="PR00113">
    <property type="entry name" value="ALKPHPHTASE"/>
</dbReference>
<dbReference type="InterPro" id="IPR018299">
    <property type="entry name" value="Alkaline_phosphatase_AS"/>
</dbReference>
<feature type="signal peptide" evidence="10">
    <location>
        <begin position="1"/>
        <end position="30"/>
    </location>
</feature>
<feature type="binding site" evidence="8">
    <location>
        <position position="151"/>
    </location>
    <ligand>
        <name>Mg(2+)</name>
        <dbReference type="ChEBI" id="CHEBI:18420"/>
    </ligand>
</feature>
<comment type="cofactor">
    <cofactor evidence="8">
        <name>Zn(2+)</name>
        <dbReference type="ChEBI" id="CHEBI:29105"/>
    </cofactor>
    <text evidence="8">Binds 2 Zn(2+) ions.</text>
</comment>
<sequence length="453" mass="50294">MKKMLRNPFVLSTAAVVLAVSTIGFGQVKAGDQTYKKSDPEIKNVIFMIGDGMGPAYMNAYRYMKDNPKTTKMEKTEFDKYYVGAQMTYANDAEENITDSASAATAMSTGKKTYNSAIAVDVHKKELTTVLEVAKKRGKATGLVATSQITHATPASYGAHDESRRNENQIADDYFDERIKGEHKIDVMLGGGTVFFNRTDRNLVEEFKKDGYSYVTNKNELRKDKNGQVLGLFADKGLDKAIDRSAEVPDLADMTKEAIKRLNQDEDGFFLMVEGSQIDWAGHDNDIVGAMSEMEDFEKAFKAAINFAKKDRNTLVVLTADHSTGGLTIGANGEYNFFTEPIKAAKHTPDYMTKQILAGKDVEETLKENIALELTEKEIESVKEATKSKDFYTIDDSIEAIFSARSFTGWTTSGHTGEDVPVYAYGPGKERFTGLIDNTDQAKHIFQILKRGR</sequence>
<evidence type="ECO:0000256" key="9">
    <source>
        <dbReference type="RuleBase" id="RU003946"/>
    </source>
</evidence>
<dbReference type="Proteomes" id="UP000661691">
    <property type="component" value="Unassembled WGS sequence"/>
</dbReference>
<keyword evidence="4" id="KW-0378">Hydrolase</keyword>
<organism evidence="11 12">
    <name type="scientific">Polycladospora coralii</name>
    <dbReference type="NCBI Taxonomy" id="2771432"/>
    <lineage>
        <taxon>Bacteria</taxon>
        <taxon>Bacillati</taxon>
        <taxon>Bacillota</taxon>
        <taxon>Bacilli</taxon>
        <taxon>Bacillales</taxon>
        <taxon>Thermoactinomycetaceae</taxon>
        <taxon>Polycladospora</taxon>
    </lineage>
</organism>
<comment type="caution">
    <text evidence="11">The sequence shown here is derived from an EMBL/GenBank/DDBJ whole genome shotgun (WGS) entry which is preliminary data.</text>
</comment>
<keyword evidence="3 8" id="KW-0479">Metal-binding</keyword>
<dbReference type="InterPro" id="IPR001952">
    <property type="entry name" value="Alkaline_phosphatase"/>
</dbReference>
<feature type="binding site" evidence="8">
    <location>
        <position position="415"/>
    </location>
    <ligand>
        <name>Zn(2+)</name>
        <dbReference type="ChEBI" id="CHEBI:29105"/>
        <label>2</label>
    </ligand>
</feature>
<keyword evidence="10" id="KW-0732">Signal</keyword>
<dbReference type="AlphaFoldDB" id="A0A926N7A9"/>
<feature type="binding site" evidence="8">
    <location>
        <position position="283"/>
    </location>
    <ligand>
        <name>Zn(2+)</name>
        <dbReference type="ChEBI" id="CHEBI:29105"/>
        <label>2</label>
    </ligand>
</feature>
<reference evidence="11" key="1">
    <citation type="submission" date="2020-09" db="EMBL/GenBank/DDBJ databases">
        <title>A novel bacterium of genus Hazenella, isolated from South China Sea.</title>
        <authorList>
            <person name="Huang H."/>
            <person name="Mo K."/>
            <person name="Hu Y."/>
        </authorList>
    </citation>
    <scope>NUCLEOTIDE SEQUENCE</scope>
    <source>
        <strain evidence="11">IB182357</strain>
    </source>
</reference>
<dbReference type="PANTHER" id="PTHR11596">
    <property type="entry name" value="ALKALINE PHOSPHATASE"/>
    <property type="match status" value="1"/>
</dbReference>
<dbReference type="Gene3D" id="3.40.720.10">
    <property type="entry name" value="Alkaline Phosphatase, subunit A"/>
    <property type="match status" value="1"/>
</dbReference>
<feature type="binding site" evidence="8">
    <location>
        <position position="51"/>
    </location>
    <ligand>
        <name>Mg(2+)</name>
        <dbReference type="ChEBI" id="CHEBI:18420"/>
    </ligand>
</feature>
<dbReference type="GO" id="GO:0004035">
    <property type="term" value="F:alkaline phosphatase activity"/>
    <property type="evidence" value="ECO:0007669"/>
    <property type="project" value="TreeGrafter"/>
</dbReference>
<name>A0A926N7A9_9BACL</name>
<feature type="binding site" evidence="8">
    <location>
        <position position="274"/>
    </location>
    <ligand>
        <name>Mg(2+)</name>
        <dbReference type="ChEBI" id="CHEBI:18420"/>
    </ligand>
</feature>
<feature type="binding site" evidence="8">
    <location>
        <position position="322"/>
    </location>
    <ligand>
        <name>Zn(2+)</name>
        <dbReference type="ChEBI" id="CHEBI:29105"/>
        <label>2</label>
    </ligand>
</feature>
<evidence type="ECO:0000256" key="2">
    <source>
        <dbReference type="ARBA" id="ARBA00022553"/>
    </source>
</evidence>
<feature type="binding site" evidence="8">
    <location>
        <position position="51"/>
    </location>
    <ligand>
        <name>Zn(2+)</name>
        <dbReference type="ChEBI" id="CHEBI:29105"/>
        <label>2</label>
    </ligand>
</feature>
<proteinExistence type="inferred from homology"/>
<accession>A0A926N7A9</accession>
<evidence type="ECO:0000256" key="8">
    <source>
        <dbReference type="PIRSR" id="PIRSR601952-2"/>
    </source>
</evidence>
<evidence type="ECO:0000256" key="5">
    <source>
        <dbReference type="ARBA" id="ARBA00022833"/>
    </source>
</evidence>